<gene>
    <name evidence="1" type="ORF">SG0102_24630</name>
</gene>
<dbReference type="InterPro" id="IPR050155">
    <property type="entry name" value="HAD-like_hydrolase_sf"/>
</dbReference>
<dbReference type="InterPro" id="IPR023198">
    <property type="entry name" value="PGP-like_dom2"/>
</dbReference>
<protein>
    <submittedName>
        <fullName evidence="1">5'-nucleotidase</fullName>
    </submittedName>
</protein>
<dbReference type="KEGG" id="ebm:SG0102_24630"/>
<dbReference type="PANTHER" id="PTHR43434:SF20">
    <property type="entry name" value="5'-NUCLEOTIDASE"/>
    <property type="match status" value="1"/>
</dbReference>
<dbReference type="SUPFAM" id="SSF56784">
    <property type="entry name" value="HAD-like"/>
    <property type="match status" value="1"/>
</dbReference>
<dbReference type="GO" id="GO:0005829">
    <property type="term" value="C:cytosol"/>
    <property type="evidence" value="ECO:0007669"/>
    <property type="project" value="TreeGrafter"/>
</dbReference>
<dbReference type="SFLD" id="SFLDG01129">
    <property type="entry name" value="C1.5:_HAD__Beta-PGM__Phosphata"/>
    <property type="match status" value="1"/>
</dbReference>
<dbReference type="GO" id="GO:0004713">
    <property type="term" value="F:protein tyrosine kinase activity"/>
    <property type="evidence" value="ECO:0007669"/>
    <property type="project" value="TreeGrafter"/>
</dbReference>
<dbReference type="InterPro" id="IPR023214">
    <property type="entry name" value="HAD_sf"/>
</dbReference>
<keyword evidence="2" id="KW-1185">Reference proteome</keyword>
<reference evidence="1 2" key="1">
    <citation type="submission" date="2018-11" db="EMBL/GenBank/DDBJ databases">
        <title>Novel Erysipelotrichaceae bacterium isolated from small intestine of a swine.</title>
        <authorList>
            <person name="Kim J.S."/>
            <person name="Choe H."/>
            <person name="Lee Y.R."/>
            <person name="Kim K.M."/>
            <person name="Park D.S."/>
        </authorList>
    </citation>
    <scope>NUCLEOTIDE SEQUENCE [LARGE SCALE GENOMIC DNA]</scope>
    <source>
        <strain evidence="1 2">SG0102</strain>
    </source>
</reference>
<dbReference type="RefSeq" id="WP_125120246.1">
    <property type="nucleotide sequence ID" value="NZ_AP019309.1"/>
</dbReference>
<dbReference type="FunFam" id="3.40.50.1000:FF:000022">
    <property type="entry name" value="Phosphoglycolate phosphatase"/>
    <property type="match status" value="1"/>
</dbReference>
<dbReference type="InterPro" id="IPR041492">
    <property type="entry name" value="HAD_2"/>
</dbReference>
<evidence type="ECO:0000313" key="2">
    <source>
        <dbReference type="Proteomes" id="UP000268059"/>
    </source>
</evidence>
<dbReference type="Pfam" id="PF13419">
    <property type="entry name" value="HAD_2"/>
    <property type="match status" value="1"/>
</dbReference>
<dbReference type="Gene3D" id="3.40.50.1000">
    <property type="entry name" value="HAD superfamily/HAD-like"/>
    <property type="match status" value="1"/>
</dbReference>
<dbReference type="SFLD" id="SFLDG01135">
    <property type="entry name" value="C1.5.6:_HAD__Beta-PGM__Phospha"/>
    <property type="match status" value="1"/>
</dbReference>
<dbReference type="NCBIfam" id="TIGR01549">
    <property type="entry name" value="HAD-SF-IA-v1"/>
    <property type="match status" value="1"/>
</dbReference>
<evidence type="ECO:0000313" key="1">
    <source>
        <dbReference type="EMBL" id="BBH27529.1"/>
    </source>
</evidence>
<dbReference type="AlphaFoldDB" id="A0A3G9JX36"/>
<dbReference type="Proteomes" id="UP000268059">
    <property type="component" value="Chromosome"/>
</dbReference>
<dbReference type="Gene3D" id="1.10.150.240">
    <property type="entry name" value="Putative phosphatase, domain 2"/>
    <property type="match status" value="1"/>
</dbReference>
<dbReference type="InterPro" id="IPR036412">
    <property type="entry name" value="HAD-like_sf"/>
</dbReference>
<dbReference type="InterPro" id="IPR006439">
    <property type="entry name" value="HAD-SF_hydro_IA"/>
</dbReference>
<dbReference type="InParanoid" id="A0A3G9JX36"/>
<accession>A0A3G9JX36</accession>
<sequence>MYKVLLFDLDGTLTDSSEGITKCVSRALAHFGMTDYSLEQLRVFIGPPLKDSFHKFHIPDDQIEEAIALFRERYLTVGKFENKPFPHVIETLKQLKNEGYKLYVATSKPEETAIEILKHFHMDHLFDQICGASFDHSRENKADVIQYLLDHNETGDQPLMIGDTIYDIKGASALGLPSIGVSWGFGESEEMKEAGALAIMHSMDDLYQFVTQE</sequence>
<dbReference type="EMBL" id="AP019309">
    <property type="protein sequence ID" value="BBH27529.1"/>
    <property type="molecule type" value="Genomic_DNA"/>
</dbReference>
<dbReference type="OrthoDB" id="9792518at2"/>
<proteinExistence type="predicted"/>
<dbReference type="FunCoup" id="A0A3G9JX36">
    <property type="interactions" value="115"/>
</dbReference>
<dbReference type="PANTHER" id="PTHR43434">
    <property type="entry name" value="PHOSPHOGLYCOLATE PHOSPHATASE"/>
    <property type="match status" value="1"/>
</dbReference>
<dbReference type="SFLD" id="SFLDS00003">
    <property type="entry name" value="Haloacid_Dehalogenase"/>
    <property type="match status" value="1"/>
</dbReference>
<organism evidence="1 2">
    <name type="scientific">Intestinibaculum porci</name>
    <dbReference type="NCBI Taxonomy" id="2487118"/>
    <lineage>
        <taxon>Bacteria</taxon>
        <taxon>Bacillati</taxon>
        <taxon>Bacillota</taxon>
        <taxon>Erysipelotrichia</taxon>
        <taxon>Erysipelotrichales</taxon>
        <taxon>Erysipelotrichaceae</taxon>
        <taxon>Intestinibaculum</taxon>
    </lineage>
</organism>
<name>A0A3G9JX36_9FIRM</name>